<dbReference type="RefSeq" id="WP_114003700.1">
    <property type="nucleotide sequence ID" value="NZ_QGDC01000001.1"/>
</dbReference>
<dbReference type="OrthoDB" id="596297at2"/>
<sequence>MNTQEKALARQLFKIKIHEANGDKFEDLFTTIQNYNDAGFQQIKPWGPLGDRKNDGYNSRTGVYYQVYAPEEIRNNYPEVVKKLETDFAGLKKQWPDIKEFYFVVNDKYLGVNPDSEKAIKALVKDQNLNNGGFLTPKDLENTLFNLADDQILSVTGFIPDVNNIINLDYSVLSEVIGHIMALPIQAVIAKIEFPDWGEKIQFNKLSDTTQWYLNIGVQKLGALNTYLGNQSFLADDLQEKLTGVYQDSKNKDWTGVETETPGDLIFWDMVKSCAPKNEAHVESAIITIIAKYFESCDVFEKNPEKH</sequence>
<name>A0A367GVV2_9SPHI</name>
<evidence type="ECO:0000259" key="1">
    <source>
        <dbReference type="Pfam" id="PF20275"/>
    </source>
</evidence>
<comment type="caution">
    <text evidence="2">The sequence shown here is derived from an EMBL/GenBank/DDBJ whole genome shotgun (WGS) entry which is preliminary data.</text>
</comment>
<evidence type="ECO:0000313" key="3">
    <source>
        <dbReference type="Proteomes" id="UP000253209"/>
    </source>
</evidence>
<organism evidence="2 3">
    <name type="scientific">Mucilaginibacter hurinus</name>
    <dbReference type="NCBI Taxonomy" id="2201324"/>
    <lineage>
        <taxon>Bacteria</taxon>
        <taxon>Pseudomonadati</taxon>
        <taxon>Bacteroidota</taxon>
        <taxon>Sphingobacteriia</taxon>
        <taxon>Sphingobacteriales</taxon>
        <taxon>Sphingobacteriaceae</taxon>
        <taxon>Mucilaginibacter</taxon>
    </lineage>
</organism>
<accession>A0A367GVV2</accession>
<protein>
    <recommendedName>
        <fullName evidence="1">ABC-three component systems C-terminal domain-containing protein</fullName>
    </recommendedName>
</protein>
<feature type="domain" description="ABC-three component systems C-terminal" evidence="1">
    <location>
        <begin position="173"/>
        <end position="301"/>
    </location>
</feature>
<dbReference type="InterPro" id="IPR046919">
    <property type="entry name" value="ABC-3C_CTD10"/>
</dbReference>
<evidence type="ECO:0000313" key="2">
    <source>
        <dbReference type="EMBL" id="RCH56803.1"/>
    </source>
</evidence>
<dbReference type="AlphaFoldDB" id="A0A367GVV2"/>
<dbReference type="Proteomes" id="UP000253209">
    <property type="component" value="Unassembled WGS sequence"/>
</dbReference>
<dbReference type="Pfam" id="PF20275">
    <property type="entry name" value="CTD10"/>
    <property type="match status" value="1"/>
</dbReference>
<keyword evidence="3" id="KW-1185">Reference proteome</keyword>
<gene>
    <name evidence="2" type="ORF">DJ568_02815</name>
</gene>
<dbReference type="EMBL" id="QGDC01000001">
    <property type="protein sequence ID" value="RCH56803.1"/>
    <property type="molecule type" value="Genomic_DNA"/>
</dbReference>
<proteinExistence type="predicted"/>
<reference evidence="2 3" key="1">
    <citation type="submission" date="2018-05" db="EMBL/GenBank/DDBJ databases">
        <title>Mucilaginibacter hurinus sp. nov., isolated from briquette warehouse soil.</title>
        <authorList>
            <person name="Choi L."/>
        </authorList>
    </citation>
    <scope>NUCLEOTIDE SEQUENCE [LARGE SCALE GENOMIC DNA]</scope>
    <source>
        <strain evidence="2 3">ZR32</strain>
    </source>
</reference>